<keyword evidence="3 6" id="KW-0812">Transmembrane</keyword>
<dbReference type="InterPro" id="IPR037185">
    <property type="entry name" value="EmrE-like"/>
</dbReference>
<keyword evidence="5 6" id="KW-0472">Membrane</keyword>
<evidence type="ECO:0000256" key="3">
    <source>
        <dbReference type="ARBA" id="ARBA00022692"/>
    </source>
</evidence>
<feature type="transmembrane region" description="Helical" evidence="6">
    <location>
        <begin position="210"/>
        <end position="230"/>
    </location>
</feature>
<feature type="transmembrane region" description="Helical" evidence="6">
    <location>
        <begin position="12"/>
        <end position="31"/>
    </location>
</feature>
<sequence>MPGQFSVRHTSLGALAILSWGTLGALGALSATLPPHLVLTLGFAIAAVMGWIICRLTSRTPAKLLDKRVVMFAGLVAAYHLVYLEAFHHADPIPVSLINYLWPACLIIMGNLFFRLHSGLPGYLGAALGFIGVGVLVGKNGLTLQASETMGYALAFAGAVLWALFSNLRRHEKSDAIASLTTICSMASLLCGIWWAMTDAHWPDLSARDFGVILCLGFGPAGGAFFLWDLGMRQGHAALLGILGYSAPVLSTLLMLALGMGAPGWEIFVAIAFVTLGGVVVQFGEKARKSGDIDR</sequence>
<feature type="transmembrane region" description="Helical" evidence="6">
    <location>
        <begin position="149"/>
        <end position="165"/>
    </location>
</feature>
<evidence type="ECO:0000256" key="1">
    <source>
        <dbReference type="ARBA" id="ARBA00004651"/>
    </source>
</evidence>
<evidence type="ECO:0000259" key="7">
    <source>
        <dbReference type="Pfam" id="PF00892"/>
    </source>
</evidence>
<evidence type="ECO:0000313" key="8">
    <source>
        <dbReference type="EMBL" id="MTJ04550.1"/>
    </source>
</evidence>
<feature type="transmembrane region" description="Helical" evidence="6">
    <location>
        <begin position="120"/>
        <end position="137"/>
    </location>
</feature>
<dbReference type="GO" id="GO:0005886">
    <property type="term" value="C:plasma membrane"/>
    <property type="evidence" value="ECO:0007669"/>
    <property type="project" value="UniProtKB-SubCell"/>
</dbReference>
<gene>
    <name evidence="8" type="ORF">FH759_07650</name>
</gene>
<organism evidence="8 9">
    <name type="scientific">Sediminimonas qiaohouensis</name>
    <dbReference type="NCBI Taxonomy" id="552061"/>
    <lineage>
        <taxon>Bacteria</taxon>
        <taxon>Pseudomonadati</taxon>
        <taxon>Pseudomonadota</taxon>
        <taxon>Alphaproteobacteria</taxon>
        <taxon>Rhodobacterales</taxon>
        <taxon>Roseobacteraceae</taxon>
        <taxon>Sediminimonas</taxon>
    </lineage>
</organism>
<dbReference type="EMBL" id="VENJ01000009">
    <property type="protein sequence ID" value="MTJ04550.1"/>
    <property type="molecule type" value="Genomic_DNA"/>
</dbReference>
<evidence type="ECO:0000256" key="2">
    <source>
        <dbReference type="ARBA" id="ARBA00022475"/>
    </source>
</evidence>
<feature type="transmembrane region" description="Helical" evidence="6">
    <location>
        <begin position="37"/>
        <end position="57"/>
    </location>
</feature>
<accession>A0A7C9HB06</accession>
<keyword evidence="4 6" id="KW-1133">Transmembrane helix</keyword>
<feature type="transmembrane region" description="Helical" evidence="6">
    <location>
        <begin position="93"/>
        <end position="113"/>
    </location>
</feature>
<dbReference type="InterPro" id="IPR000620">
    <property type="entry name" value="EamA_dom"/>
</dbReference>
<feature type="transmembrane region" description="Helical" evidence="6">
    <location>
        <begin position="69"/>
        <end position="87"/>
    </location>
</feature>
<protein>
    <submittedName>
        <fullName evidence="8">EamA family transporter</fullName>
    </submittedName>
</protein>
<dbReference type="PANTHER" id="PTHR42920:SF5">
    <property type="entry name" value="EAMA DOMAIN-CONTAINING PROTEIN"/>
    <property type="match status" value="1"/>
</dbReference>
<comment type="caution">
    <text evidence="8">The sequence shown here is derived from an EMBL/GenBank/DDBJ whole genome shotgun (WGS) entry which is preliminary data.</text>
</comment>
<name>A0A7C9HB06_9RHOB</name>
<dbReference type="PANTHER" id="PTHR42920">
    <property type="entry name" value="OS03G0707200 PROTEIN-RELATED"/>
    <property type="match status" value="1"/>
</dbReference>
<comment type="subcellular location">
    <subcellularLocation>
        <location evidence="1">Cell membrane</location>
        <topology evidence="1">Multi-pass membrane protein</topology>
    </subcellularLocation>
</comment>
<keyword evidence="2" id="KW-1003">Cell membrane</keyword>
<proteinExistence type="predicted"/>
<dbReference type="AlphaFoldDB" id="A0A7C9HB06"/>
<feature type="transmembrane region" description="Helical" evidence="6">
    <location>
        <begin position="177"/>
        <end position="198"/>
    </location>
</feature>
<feature type="transmembrane region" description="Helical" evidence="6">
    <location>
        <begin position="264"/>
        <end position="283"/>
    </location>
</feature>
<evidence type="ECO:0000313" key="9">
    <source>
        <dbReference type="Proteomes" id="UP000483078"/>
    </source>
</evidence>
<evidence type="ECO:0000256" key="5">
    <source>
        <dbReference type="ARBA" id="ARBA00023136"/>
    </source>
</evidence>
<evidence type="ECO:0000256" key="4">
    <source>
        <dbReference type="ARBA" id="ARBA00022989"/>
    </source>
</evidence>
<dbReference type="SUPFAM" id="SSF103481">
    <property type="entry name" value="Multidrug resistance efflux transporter EmrE"/>
    <property type="match status" value="2"/>
</dbReference>
<reference evidence="8 9" key="1">
    <citation type="submission" date="2019-06" db="EMBL/GenBank/DDBJ databases">
        <title>Enrichment of Autotrophic Halophilic Microorganisms from Red Sea Brine Pool Using Microbial Electrosynthesis System.</title>
        <authorList>
            <person name="Alqahtani M.F."/>
            <person name="Bajracharya S."/>
            <person name="Katuri K.P."/>
            <person name="Ali M."/>
            <person name="Saikaly P.E."/>
        </authorList>
    </citation>
    <scope>NUCLEOTIDE SEQUENCE [LARGE SCALE GENOMIC DNA]</scope>
    <source>
        <strain evidence="8">MES6</strain>
    </source>
</reference>
<feature type="transmembrane region" description="Helical" evidence="6">
    <location>
        <begin position="237"/>
        <end position="258"/>
    </location>
</feature>
<feature type="domain" description="EamA" evidence="7">
    <location>
        <begin position="12"/>
        <end position="137"/>
    </location>
</feature>
<dbReference type="Pfam" id="PF00892">
    <property type="entry name" value="EamA"/>
    <property type="match status" value="1"/>
</dbReference>
<evidence type="ECO:0000256" key="6">
    <source>
        <dbReference type="SAM" id="Phobius"/>
    </source>
</evidence>
<dbReference type="Proteomes" id="UP000483078">
    <property type="component" value="Unassembled WGS sequence"/>
</dbReference>
<dbReference type="InterPro" id="IPR051258">
    <property type="entry name" value="Diverse_Substrate_Transporter"/>
</dbReference>